<dbReference type="GO" id="GO:0046294">
    <property type="term" value="P:formaldehyde catabolic process"/>
    <property type="evidence" value="ECO:0007669"/>
    <property type="project" value="TreeGrafter"/>
</dbReference>
<evidence type="ECO:0000256" key="4">
    <source>
        <dbReference type="ARBA" id="ARBA00023027"/>
    </source>
</evidence>
<dbReference type="EMBL" id="GIKN01000242">
    <property type="protein sequence ID" value="NIE42515.1"/>
    <property type="molecule type" value="Transcribed_RNA"/>
</dbReference>
<dbReference type="GO" id="GO:0051903">
    <property type="term" value="F:S-(hydroxymethyl)glutathione dehydrogenase [NAD(P)+] activity"/>
    <property type="evidence" value="ECO:0007669"/>
    <property type="project" value="TreeGrafter"/>
</dbReference>
<evidence type="ECO:0000313" key="7">
    <source>
        <dbReference type="EMBL" id="NIE42515.1"/>
    </source>
</evidence>
<dbReference type="InterPro" id="IPR013154">
    <property type="entry name" value="ADH-like_N"/>
</dbReference>
<evidence type="ECO:0000256" key="1">
    <source>
        <dbReference type="ARBA" id="ARBA00022723"/>
    </source>
</evidence>
<keyword evidence="2" id="KW-0862">Zinc</keyword>
<dbReference type="GO" id="GO:0005829">
    <property type="term" value="C:cytosol"/>
    <property type="evidence" value="ECO:0007669"/>
    <property type="project" value="TreeGrafter"/>
</dbReference>
<keyword evidence="5" id="KW-0812">Transmembrane</keyword>
<reference evidence="7" key="1">
    <citation type="submission" date="2020-03" db="EMBL/GenBank/DDBJ databases">
        <title>A transcriptome and proteome of the tick Rhipicephalus microplus shaped by the genetic composition of its hosts and developmental stage.</title>
        <authorList>
            <person name="Garcia G.R."/>
            <person name="Ribeiro J.M.C."/>
            <person name="Maruyama S.R."/>
            <person name="Gardinasse L.G."/>
            <person name="Nelson K."/>
            <person name="Ferreira B.R."/>
            <person name="Andrade T.G."/>
            <person name="Santos I.K.F.M."/>
        </authorList>
    </citation>
    <scope>NUCLEOTIDE SEQUENCE</scope>
    <source>
        <strain evidence="7">NSGR</strain>
        <tissue evidence="7">Salivary glands</tissue>
    </source>
</reference>
<dbReference type="PROSITE" id="PS00059">
    <property type="entry name" value="ADH_ZINC"/>
    <property type="match status" value="1"/>
</dbReference>
<dbReference type="AlphaFoldDB" id="A0A6G4ZUV2"/>
<dbReference type="PANTHER" id="PTHR43880">
    <property type="entry name" value="ALCOHOL DEHYDROGENASE"/>
    <property type="match status" value="1"/>
</dbReference>
<dbReference type="InterPro" id="IPR011032">
    <property type="entry name" value="GroES-like_sf"/>
</dbReference>
<dbReference type="Gene3D" id="3.90.180.10">
    <property type="entry name" value="Medium-chain alcohol dehydrogenases, catalytic domain"/>
    <property type="match status" value="1"/>
</dbReference>
<dbReference type="InterPro" id="IPR002328">
    <property type="entry name" value="ADH_Zn_CS"/>
</dbReference>
<keyword evidence="3" id="KW-0560">Oxidoreductase</keyword>
<evidence type="ECO:0000256" key="5">
    <source>
        <dbReference type="SAM" id="Phobius"/>
    </source>
</evidence>
<dbReference type="PANTHER" id="PTHR43880:SF12">
    <property type="entry name" value="ALCOHOL DEHYDROGENASE CLASS-3"/>
    <property type="match status" value="1"/>
</dbReference>
<feature type="transmembrane region" description="Helical" evidence="5">
    <location>
        <begin position="149"/>
        <end position="171"/>
    </location>
</feature>
<dbReference type="GO" id="GO:0008270">
    <property type="term" value="F:zinc ion binding"/>
    <property type="evidence" value="ECO:0007669"/>
    <property type="project" value="InterPro"/>
</dbReference>
<evidence type="ECO:0000256" key="3">
    <source>
        <dbReference type="ARBA" id="ARBA00023002"/>
    </source>
</evidence>
<dbReference type="OrthoDB" id="417550at2759"/>
<keyword evidence="5" id="KW-1133">Transmembrane helix</keyword>
<name>A0A6G4ZUV2_RHIMP</name>
<evidence type="ECO:0000256" key="2">
    <source>
        <dbReference type="ARBA" id="ARBA00022833"/>
    </source>
</evidence>
<dbReference type="VEuPathDB" id="VectorBase:LOC119161286"/>
<keyword evidence="1" id="KW-0479">Metal-binding</keyword>
<keyword evidence="4" id="KW-0520">NAD</keyword>
<dbReference type="Pfam" id="PF08240">
    <property type="entry name" value="ADH_N"/>
    <property type="match status" value="1"/>
</dbReference>
<feature type="domain" description="Alcohol dehydrogenase-like N-terminal" evidence="6">
    <location>
        <begin position="41"/>
        <end position="125"/>
    </location>
</feature>
<protein>
    <submittedName>
        <fullName evidence="7">Putative alcohol dehydrogenase class iii</fullName>
    </submittedName>
</protein>
<keyword evidence="5" id="KW-0472">Membrane</keyword>
<proteinExistence type="predicted"/>
<organism evidence="7">
    <name type="scientific">Rhipicephalus microplus</name>
    <name type="common">Cattle tick</name>
    <name type="synonym">Boophilus microplus</name>
    <dbReference type="NCBI Taxonomy" id="6941"/>
    <lineage>
        <taxon>Eukaryota</taxon>
        <taxon>Metazoa</taxon>
        <taxon>Ecdysozoa</taxon>
        <taxon>Arthropoda</taxon>
        <taxon>Chelicerata</taxon>
        <taxon>Arachnida</taxon>
        <taxon>Acari</taxon>
        <taxon>Parasitiformes</taxon>
        <taxon>Ixodida</taxon>
        <taxon>Ixodoidea</taxon>
        <taxon>Ixodidae</taxon>
        <taxon>Rhipicephalinae</taxon>
        <taxon>Rhipicephalus</taxon>
        <taxon>Boophilus</taxon>
    </lineage>
</organism>
<dbReference type="SUPFAM" id="SSF50129">
    <property type="entry name" value="GroES-like"/>
    <property type="match status" value="1"/>
</dbReference>
<evidence type="ECO:0000259" key="6">
    <source>
        <dbReference type="Pfam" id="PF08240"/>
    </source>
</evidence>
<sequence length="174" mass="18843">MSAGGASDSTQGKPIQCKAAVAWEPSKPLTIETVEVAVPKEREVRIKVLHSGVCHTDAYTLGGLDPEGAFPCILGHEGGGIVESVGPNVKGFKPGDHVIPLYIPQCKECKFCKHPKTNLCSKLGQLRAVVSCLMVQHALHAKGRVSITLWAPVPFLSTLWWLTFLFARLILLHL</sequence>
<accession>A0A6G4ZUV2</accession>